<organism evidence="9 10">
    <name type="scientific">Veillonella montpellierensis DNF00314</name>
    <dbReference type="NCBI Taxonomy" id="1401067"/>
    <lineage>
        <taxon>Bacteria</taxon>
        <taxon>Bacillati</taxon>
        <taxon>Bacillota</taxon>
        <taxon>Negativicutes</taxon>
        <taxon>Veillonellales</taxon>
        <taxon>Veillonellaceae</taxon>
        <taxon>Veillonella</taxon>
    </lineage>
</organism>
<evidence type="ECO:0000256" key="3">
    <source>
        <dbReference type="ARBA" id="ARBA00022448"/>
    </source>
</evidence>
<keyword evidence="3" id="KW-0813">Transport</keyword>
<dbReference type="NCBIfam" id="TIGR00801">
    <property type="entry name" value="ncs2"/>
    <property type="match status" value="1"/>
</dbReference>
<feature type="transmembrane region" description="Helical" evidence="8">
    <location>
        <begin position="405"/>
        <end position="428"/>
    </location>
</feature>
<dbReference type="PROSITE" id="PS01116">
    <property type="entry name" value="XANTH_URACIL_PERMASE"/>
    <property type="match status" value="1"/>
</dbReference>
<feature type="transmembrane region" description="Helical" evidence="8">
    <location>
        <begin position="49"/>
        <end position="67"/>
    </location>
</feature>
<proteinExistence type="inferred from homology"/>
<evidence type="ECO:0000256" key="5">
    <source>
        <dbReference type="ARBA" id="ARBA00022692"/>
    </source>
</evidence>
<evidence type="ECO:0000256" key="8">
    <source>
        <dbReference type="SAM" id="Phobius"/>
    </source>
</evidence>
<keyword evidence="6 8" id="KW-1133">Transmembrane helix</keyword>
<reference evidence="9 10" key="1">
    <citation type="submission" date="2014-07" db="EMBL/GenBank/DDBJ databases">
        <authorList>
            <person name="McCorrison J."/>
            <person name="Sanka R."/>
            <person name="Torralba M."/>
            <person name="Gillis M."/>
            <person name="Haft D.H."/>
            <person name="Methe B."/>
            <person name="Sutton G."/>
            <person name="Nelson K.E."/>
        </authorList>
    </citation>
    <scope>NUCLEOTIDE SEQUENCE [LARGE SCALE GENOMIC DNA]</scope>
    <source>
        <strain evidence="9 10">DNF00314</strain>
    </source>
</reference>
<dbReference type="Pfam" id="PF00860">
    <property type="entry name" value="Xan_ur_permease"/>
    <property type="match status" value="1"/>
</dbReference>
<dbReference type="EMBL" id="JRNT01000006">
    <property type="protein sequence ID" value="KGF47839.1"/>
    <property type="molecule type" value="Genomic_DNA"/>
</dbReference>
<feature type="transmembrane region" description="Helical" evidence="8">
    <location>
        <begin position="374"/>
        <end position="393"/>
    </location>
</feature>
<feature type="transmembrane region" description="Helical" evidence="8">
    <location>
        <begin position="79"/>
        <end position="98"/>
    </location>
</feature>
<feature type="transmembrane region" description="Helical" evidence="8">
    <location>
        <begin position="231"/>
        <end position="253"/>
    </location>
</feature>
<feature type="transmembrane region" description="Helical" evidence="8">
    <location>
        <begin position="104"/>
        <end position="123"/>
    </location>
</feature>
<gene>
    <name evidence="9" type="ORF">HMPREF0872_01740</name>
</gene>
<dbReference type="GO" id="GO:0042907">
    <property type="term" value="F:xanthine transmembrane transporter activity"/>
    <property type="evidence" value="ECO:0007669"/>
    <property type="project" value="TreeGrafter"/>
</dbReference>
<evidence type="ECO:0000256" key="4">
    <source>
        <dbReference type="ARBA" id="ARBA00022475"/>
    </source>
</evidence>
<sequence>MIRNENTVDSILPASKMLTYGLQHVLSMYAGAVAVPIILAQALHLPVDALIRLINADLLTCGIATLIQTIGFWKVGARIPMIQGVTFAAVSPMIMIGMEHGITAIYGAIIIAGICTFLAAPYFSRLIRLFPPVVTGTIITIIGISLMPVAINWMGGGVGAKDFGSFTNLGLAFLTFMIVVFVYRYGKGFIGNIAVLLGLLFGTIIAGFMGVVNFEAVESAEWISLVTPFAFGYPTFDWASIVSMLIVMLVVMVETTGDTIAIGEIVNKKIGKRELAACLRADGLSTFLGGILNSFPYTAFAQNVGLIAVTRVKSRFVVATSGAILIVLGLFPKMAAVIACIPNAVLGGAGLAMFGMIIASGIRSLGKVNFDGNYNLMLVAISIGVAMIPLAAPDFYQNFPDWAKIVMKSGITFGSFMAVALNLLFNGLGEEGSVIPKR</sequence>
<comment type="subcellular location">
    <subcellularLocation>
        <location evidence="1">Cell membrane</location>
        <topology evidence="1">Multi-pass membrane protein</topology>
    </subcellularLocation>
</comment>
<dbReference type="GO" id="GO:0005886">
    <property type="term" value="C:plasma membrane"/>
    <property type="evidence" value="ECO:0007669"/>
    <property type="project" value="UniProtKB-SubCell"/>
</dbReference>
<evidence type="ECO:0000256" key="2">
    <source>
        <dbReference type="ARBA" id="ARBA00008821"/>
    </source>
</evidence>
<dbReference type="PANTHER" id="PTHR42810:SF4">
    <property type="entry name" value="URIC ACID TRANSPORTER UACT"/>
    <property type="match status" value="1"/>
</dbReference>
<evidence type="ECO:0000256" key="1">
    <source>
        <dbReference type="ARBA" id="ARBA00004651"/>
    </source>
</evidence>
<dbReference type="NCBIfam" id="NF037981">
    <property type="entry name" value="NCS2_1"/>
    <property type="match status" value="1"/>
</dbReference>
<protein>
    <submittedName>
        <fullName evidence="9">Uracil permease</fullName>
    </submittedName>
</protein>
<evidence type="ECO:0000313" key="10">
    <source>
        <dbReference type="Proteomes" id="UP000029628"/>
    </source>
</evidence>
<evidence type="ECO:0000256" key="6">
    <source>
        <dbReference type="ARBA" id="ARBA00022989"/>
    </source>
</evidence>
<feature type="transmembrane region" description="Helical" evidence="8">
    <location>
        <begin position="344"/>
        <end position="362"/>
    </location>
</feature>
<feature type="transmembrane region" description="Helical" evidence="8">
    <location>
        <begin position="163"/>
        <end position="183"/>
    </location>
</feature>
<keyword evidence="7 8" id="KW-0472">Membrane</keyword>
<feature type="transmembrane region" description="Helical" evidence="8">
    <location>
        <begin position="21"/>
        <end position="43"/>
    </location>
</feature>
<feature type="transmembrane region" description="Helical" evidence="8">
    <location>
        <begin position="316"/>
        <end position="338"/>
    </location>
</feature>
<name>A0A096CR93_9FIRM</name>
<dbReference type="NCBIfam" id="TIGR03173">
    <property type="entry name" value="pbuX"/>
    <property type="match status" value="1"/>
</dbReference>
<dbReference type="PANTHER" id="PTHR42810">
    <property type="entry name" value="PURINE PERMEASE C1399.01C-RELATED"/>
    <property type="match status" value="1"/>
</dbReference>
<dbReference type="InterPro" id="IPR006042">
    <property type="entry name" value="Xan_ur_permease"/>
</dbReference>
<dbReference type="InterPro" id="IPR006043">
    <property type="entry name" value="NCS2"/>
</dbReference>
<feature type="transmembrane region" description="Helical" evidence="8">
    <location>
        <begin position="190"/>
        <end position="211"/>
    </location>
</feature>
<comment type="caution">
    <text evidence="9">The sequence shown here is derived from an EMBL/GenBank/DDBJ whole genome shotgun (WGS) entry which is preliminary data.</text>
</comment>
<dbReference type="Proteomes" id="UP000029628">
    <property type="component" value="Unassembled WGS sequence"/>
</dbReference>
<dbReference type="RefSeq" id="WP_038151400.1">
    <property type="nucleotide sequence ID" value="NZ_JRNT01000006.1"/>
</dbReference>
<dbReference type="AlphaFoldDB" id="A0A096CR93"/>
<dbReference type="InterPro" id="IPR017588">
    <property type="entry name" value="UacT-like"/>
</dbReference>
<feature type="transmembrane region" description="Helical" evidence="8">
    <location>
        <begin position="130"/>
        <end position="151"/>
    </location>
</feature>
<dbReference type="eggNOG" id="COG2233">
    <property type="taxonomic scope" value="Bacteria"/>
</dbReference>
<accession>A0A096CR93</accession>
<keyword evidence="5 8" id="KW-0812">Transmembrane</keyword>
<evidence type="ECO:0000256" key="7">
    <source>
        <dbReference type="ARBA" id="ARBA00023136"/>
    </source>
</evidence>
<keyword evidence="4" id="KW-1003">Cell membrane</keyword>
<comment type="similarity">
    <text evidence="2">Belongs to the nucleobase:cation symporter-2 (NCS2) (TC 2.A.40) family.</text>
</comment>
<keyword evidence="10" id="KW-1185">Reference proteome</keyword>
<evidence type="ECO:0000313" key="9">
    <source>
        <dbReference type="EMBL" id="KGF47839.1"/>
    </source>
</evidence>